<dbReference type="InterPro" id="IPR000262">
    <property type="entry name" value="FMN-dep_DH"/>
</dbReference>
<dbReference type="Gene3D" id="3.20.20.70">
    <property type="entry name" value="Aldolase class I"/>
    <property type="match status" value="1"/>
</dbReference>
<dbReference type="InterPro" id="IPR013785">
    <property type="entry name" value="Aldolase_TIM"/>
</dbReference>
<evidence type="ECO:0000313" key="3">
    <source>
        <dbReference type="EMBL" id="MDR8263313.1"/>
    </source>
</evidence>
<feature type="domain" description="FMN-dependent dehydrogenase" evidence="2">
    <location>
        <begin position="1"/>
        <end position="44"/>
    </location>
</feature>
<protein>
    <submittedName>
        <fullName evidence="3">Alpha-hydroxy-acid oxidizing protein</fullName>
    </submittedName>
</protein>
<dbReference type="AlphaFoldDB" id="A0ABD5DDT0"/>
<reference evidence="3" key="1">
    <citation type="submission" date="2019-07" db="EMBL/GenBank/DDBJ databases">
        <title>Biological characteristics of mucoid Acinetobacter baumannii from a general hospital in China.</title>
        <authorList>
            <person name="Hua X."/>
            <person name="Yu Y."/>
        </authorList>
    </citation>
    <scope>NUCLEOTIDE SEQUENCE [LARGE SCALE GENOMIC DNA]</scope>
    <source>
        <strain evidence="3">N41</strain>
    </source>
</reference>
<comment type="caution">
    <text evidence="3">The sequence shown here is derived from an EMBL/GenBank/DDBJ whole genome shotgun (WGS) entry which is preliminary data.</text>
</comment>
<gene>
    <name evidence="3" type="ORF">FPK87_23120</name>
</gene>
<dbReference type="EMBL" id="VMBB01000595">
    <property type="protein sequence ID" value="MDR8263313.1"/>
    <property type="molecule type" value="Genomic_DNA"/>
</dbReference>
<dbReference type="Pfam" id="PF01070">
    <property type="entry name" value="FMN_dh"/>
    <property type="match status" value="1"/>
</dbReference>
<proteinExistence type="predicted"/>
<evidence type="ECO:0000259" key="2">
    <source>
        <dbReference type="Pfam" id="PF01070"/>
    </source>
</evidence>
<name>A0ABD5DDT0_ACIBA</name>
<organism evidence="3">
    <name type="scientific">Acinetobacter baumannii</name>
    <dbReference type="NCBI Taxonomy" id="470"/>
    <lineage>
        <taxon>Bacteria</taxon>
        <taxon>Pseudomonadati</taxon>
        <taxon>Pseudomonadota</taxon>
        <taxon>Gammaproteobacteria</taxon>
        <taxon>Moraxellales</taxon>
        <taxon>Moraxellaceae</taxon>
        <taxon>Acinetobacter</taxon>
        <taxon>Acinetobacter calcoaceticus/baumannii complex</taxon>
    </lineage>
</organism>
<comment type="cofactor">
    <cofactor evidence="1">
        <name>FMN</name>
        <dbReference type="ChEBI" id="CHEBI:58210"/>
    </cofactor>
</comment>
<dbReference type="SUPFAM" id="SSF51395">
    <property type="entry name" value="FMN-linked oxidoreductases"/>
    <property type="match status" value="1"/>
</dbReference>
<evidence type="ECO:0000256" key="1">
    <source>
        <dbReference type="ARBA" id="ARBA00001917"/>
    </source>
</evidence>
<sequence>VYALAAAGEAGVAHLLRLFAEDMKVTMTLTGATSPSAISLDCLDRLEQDQHRTHAVPVSLPA</sequence>
<feature type="non-terminal residue" evidence="3">
    <location>
        <position position="1"/>
    </location>
</feature>
<accession>A0ABD5DDT0</accession>